<dbReference type="InterPro" id="IPR000847">
    <property type="entry name" value="LysR_HTH_N"/>
</dbReference>
<dbReference type="Proteomes" id="UP000297729">
    <property type="component" value="Unassembled WGS sequence"/>
</dbReference>
<organism evidence="6 7">
    <name type="scientific">Duganella callida</name>
    <dbReference type="NCBI Taxonomy" id="2561932"/>
    <lineage>
        <taxon>Bacteria</taxon>
        <taxon>Pseudomonadati</taxon>
        <taxon>Pseudomonadota</taxon>
        <taxon>Betaproteobacteria</taxon>
        <taxon>Burkholderiales</taxon>
        <taxon>Oxalobacteraceae</taxon>
        <taxon>Telluria group</taxon>
        <taxon>Duganella</taxon>
    </lineage>
</organism>
<protein>
    <submittedName>
        <fullName evidence="6">LysR family transcriptional regulator</fullName>
    </submittedName>
</protein>
<dbReference type="EMBL" id="SPVG01000183">
    <property type="protein sequence ID" value="TFW18413.1"/>
    <property type="molecule type" value="Genomic_DNA"/>
</dbReference>
<dbReference type="GO" id="GO:0003677">
    <property type="term" value="F:DNA binding"/>
    <property type="evidence" value="ECO:0007669"/>
    <property type="project" value="UniProtKB-KW"/>
</dbReference>
<dbReference type="PANTHER" id="PTHR30346">
    <property type="entry name" value="TRANSCRIPTIONAL DUAL REGULATOR HCAR-RELATED"/>
    <property type="match status" value="1"/>
</dbReference>
<keyword evidence="4" id="KW-0804">Transcription</keyword>
<dbReference type="InterPro" id="IPR036390">
    <property type="entry name" value="WH_DNA-bd_sf"/>
</dbReference>
<dbReference type="PROSITE" id="PS50931">
    <property type="entry name" value="HTH_LYSR"/>
    <property type="match status" value="1"/>
</dbReference>
<dbReference type="PRINTS" id="PR00039">
    <property type="entry name" value="HTHLYSR"/>
</dbReference>
<dbReference type="OrthoDB" id="8807047at2"/>
<feature type="domain" description="HTH lysR-type" evidence="5">
    <location>
        <begin position="1"/>
        <end position="58"/>
    </location>
</feature>
<evidence type="ECO:0000313" key="7">
    <source>
        <dbReference type="Proteomes" id="UP000297729"/>
    </source>
</evidence>
<gene>
    <name evidence="6" type="ORF">E4L98_18330</name>
</gene>
<evidence type="ECO:0000313" key="6">
    <source>
        <dbReference type="EMBL" id="TFW18413.1"/>
    </source>
</evidence>
<dbReference type="RefSeq" id="WP_135202992.1">
    <property type="nucleotide sequence ID" value="NZ_SPVG01000183.1"/>
</dbReference>
<name>A0A4Y9SEL4_9BURK</name>
<comment type="similarity">
    <text evidence="1">Belongs to the LysR transcriptional regulatory family.</text>
</comment>
<evidence type="ECO:0000256" key="1">
    <source>
        <dbReference type="ARBA" id="ARBA00009437"/>
    </source>
</evidence>
<keyword evidence="7" id="KW-1185">Reference proteome</keyword>
<accession>A0A4Y9SEL4</accession>
<dbReference type="InterPro" id="IPR036388">
    <property type="entry name" value="WH-like_DNA-bd_sf"/>
</dbReference>
<comment type="caution">
    <text evidence="6">The sequence shown here is derived from an EMBL/GenBank/DDBJ whole genome shotgun (WGS) entry which is preliminary data.</text>
</comment>
<evidence type="ECO:0000259" key="5">
    <source>
        <dbReference type="PROSITE" id="PS50931"/>
    </source>
</evidence>
<dbReference type="GO" id="GO:0032993">
    <property type="term" value="C:protein-DNA complex"/>
    <property type="evidence" value="ECO:0007669"/>
    <property type="project" value="TreeGrafter"/>
</dbReference>
<dbReference type="GO" id="GO:0003700">
    <property type="term" value="F:DNA-binding transcription factor activity"/>
    <property type="evidence" value="ECO:0007669"/>
    <property type="project" value="InterPro"/>
</dbReference>
<keyword evidence="3" id="KW-0238">DNA-binding</keyword>
<sequence length="309" mass="32928">MELRHLRYFIAVAEEEHFTRAAERLQMQQPPLSQQIRALEEELGFPLFRRHPRGAALTPGGVVFLAEARAILASVDEAAARAARAASGAEGHLSVGFTSSAAAHAMIPLIVRAYRAAWPGVRLDCREANAAELTEELAAGTLHAAFLRLPVSRPEGIVFQSLLEEEMLLVLPTGHAAIAHHKGRGLPRVALRELRDEQFVLVRRSGAPGMYADLVAACEKAGFTPKIAVEVDRMLTNISLVAAGAGVSAVPASMRGFHQGSVVYCRIADGGLSAPLTLACKEADQAPTLINFLAEACRLANSAEFSGAG</sequence>
<dbReference type="InterPro" id="IPR005119">
    <property type="entry name" value="LysR_subst-bd"/>
</dbReference>
<evidence type="ECO:0000256" key="2">
    <source>
        <dbReference type="ARBA" id="ARBA00023015"/>
    </source>
</evidence>
<dbReference type="Pfam" id="PF03466">
    <property type="entry name" value="LysR_substrate"/>
    <property type="match status" value="1"/>
</dbReference>
<evidence type="ECO:0000256" key="3">
    <source>
        <dbReference type="ARBA" id="ARBA00023125"/>
    </source>
</evidence>
<proteinExistence type="inferred from homology"/>
<dbReference type="AlphaFoldDB" id="A0A4Y9SEL4"/>
<reference evidence="6 7" key="1">
    <citation type="submission" date="2019-03" db="EMBL/GenBank/DDBJ databases">
        <title>Draft Genome Sequence of Duganella callidus sp. nov., a Novel Duganella Species Isolated from Cultivated Soil.</title>
        <authorList>
            <person name="Raths R."/>
            <person name="Peta V."/>
            <person name="Bucking H."/>
        </authorList>
    </citation>
    <scope>NUCLEOTIDE SEQUENCE [LARGE SCALE GENOMIC DNA]</scope>
    <source>
        <strain evidence="6 7">DN04</strain>
    </source>
</reference>
<dbReference type="Gene3D" id="3.40.190.10">
    <property type="entry name" value="Periplasmic binding protein-like II"/>
    <property type="match status" value="2"/>
</dbReference>
<evidence type="ECO:0000256" key="4">
    <source>
        <dbReference type="ARBA" id="ARBA00023163"/>
    </source>
</evidence>
<dbReference type="Pfam" id="PF00126">
    <property type="entry name" value="HTH_1"/>
    <property type="match status" value="1"/>
</dbReference>
<dbReference type="SUPFAM" id="SSF53850">
    <property type="entry name" value="Periplasmic binding protein-like II"/>
    <property type="match status" value="1"/>
</dbReference>
<keyword evidence="2" id="KW-0805">Transcription regulation</keyword>
<dbReference type="SUPFAM" id="SSF46785">
    <property type="entry name" value="Winged helix' DNA-binding domain"/>
    <property type="match status" value="1"/>
</dbReference>
<dbReference type="PANTHER" id="PTHR30346:SF30">
    <property type="entry name" value="SMALL NEUTRAL PROTEASE REGULATORY PROTEIN"/>
    <property type="match status" value="1"/>
</dbReference>
<dbReference type="Gene3D" id="1.10.10.10">
    <property type="entry name" value="Winged helix-like DNA-binding domain superfamily/Winged helix DNA-binding domain"/>
    <property type="match status" value="1"/>
</dbReference>
<dbReference type="FunFam" id="1.10.10.10:FF:000001">
    <property type="entry name" value="LysR family transcriptional regulator"/>
    <property type="match status" value="1"/>
</dbReference>